<evidence type="ECO:0000313" key="2">
    <source>
        <dbReference type="EMBL" id="KAK8846914.1"/>
    </source>
</evidence>
<evidence type="ECO:0000313" key="3">
    <source>
        <dbReference type="Proteomes" id="UP001470230"/>
    </source>
</evidence>
<evidence type="ECO:0000256" key="1">
    <source>
        <dbReference type="SAM" id="Coils"/>
    </source>
</evidence>
<gene>
    <name evidence="2" type="ORF">M9Y10_019482</name>
</gene>
<proteinExistence type="predicted"/>
<protein>
    <submittedName>
        <fullName evidence="2">Uncharacterized protein</fullName>
    </submittedName>
</protein>
<comment type="caution">
    <text evidence="2">The sequence shown here is derived from an EMBL/GenBank/DDBJ whole genome shotgun (WGS) entry which is preliminary data.</text>
</comment>
<reference evidence="2 3" key="1">
    <citation type="submission" date="2024-04" db="EMBL/GenBank/DDBJ databases">
        <title>Tritrichomonas musculus Genome.</title>
        <authorList>
            <person name="Alves-Ferreira E."/>
            <person name="Grigg M."/>
            <person name="Lorenzi H."/>
            <person name="Galac M."/>
        </authorList>
    </citation>
    <scope>NUCLEOTIDE SEQUENCE [LARGE SCALE GENOMIC DNA]</scope>
    <source>
        <strain evidence="2 3">EAF2021</strain>
    </source>
</reference>
<keyword evidence="1" id="KW-0175">Coiled coil</keyword>
<organism evidence="2 3">
    <name type="scientific">Tritrichomonas musculus</name>
    <dbReference type="NCBI Taxonomy" id="1915356"/>
    <lineage>
        <taxon>Eukaryota</taxon>
        <taxon>Metamonada</taxon>
        <taxon>Parabasalia</taxon>
        <taxon>Tritrichomonadida</taxon>
        <taxon>Tritrichomonadidae</taxon>
        <taxon>Tritrichomonas</taxon>
    </lineage>
</organism>
<dbReference type="Proteomes" id="UP001470230">
    <property type="component" value="Unassembled WGS sequence"/>
</dbReference>
<keyword evidence="3" id="KW-1185">Reference proteome</keyword>
<dbReference type="EMBL" id="JAPFFF010000028">
    <property type="protein sequence ID" value="KAK8846914.1"/>
    <property type="molecule type" value="Genomic_DNA"/>
</dbReference>
<accession>A0ABR2HGG1</accession>
<sequence length="108" mass="12957">MMEYANTLMRVGEHEFDHEELKEQIKEAEKIIFQGEGKANYIYNETRLSIEALENEYVALYVSKRYFQKAMIKGNKEAEQKYLLIEKNHNNYNDHPLYFDDLFVSLHT</sequence>
<name>A0ABR2HGG1_9EUKA</name>
<feature type="coiled-coil region" evidence="1">
    <location>
        <begin position="11"/>
        <end position="38"/>
    </location>
</feature>